<name>A0A4U8YTP0_METTU</name>
<feature type="compositionally biased region" description="Polar residues" evidence="1">
    <location>
        <begin position="17"/>
        <end position="26"/>
    </location>
</feature>
<feature type="compositionally biased region" description="Polar residues" evidence="1">
    <location>
        <begin position="74"/>
        <end position="89"/>
    </location>
</feature>
<protein>
    <submittedName>
        <fullName evidence="2">Uncharacterized protein</fullName>
    </submittedName>
</protein>
<sequence length="100" mass="10543">MGRSRCPCSLYRRSSRQTHSSPQRSSKTGEEPPAGSVLMGLINSAGRPSAQLLVLAIAVIGAAPLPGTLKSHSDNQMMPQSDQQDTAGKNTKKGGEAWPL</sequence>
<evidence type="ECO:0000256" key="1">
    <source>
        <dbReference type="SAM" id="MobiDB-lite"/>
    </source>
</evidence>
<evidence type="ECO:0000313" key="2">
    <source>
        <dbReference type="EMBL" id="VFU07087.1"/>
    </source>
</evidence>
<dbReference type="EMBL" id="LR536450">
    <property type="protein sequence ID" value="VFU07087.1"/>
    <property type="molecule type" value="Genomic_DNA"/>
</dbReference>
<dbReference type="Proteomes" id="UP000294360">
    <property type="component" value="Chromosome"/>
</dbReference>
<feature type="region of interest" description="Disordered" evidence="1">
    <location>
        <begin position="65"/>
        <end position="100"/>
    </location>
</feature>
<dbReference type="KEGG" id="mtun:MTUNDRAET4_0194"/>
<accession>A0A4U8YTP0</accession>
<feature type="region of interest" description="Disordered" evidence="1">
    <location>
        <begin position="1"/>
        <end position="39"/>
    </location>
</feature>
<proteinExistence type="predicted"/>
<organism evidence="2 3">
    <name type="scientific">Methylocella tundrae</name>
    <dbReference type="NCBI Taxonomy" id="227605"/>
    <lineage>
        <taxon>Bacteria</taxon>
        <taxon>Pseudomonadati</taxon>
        <taxon>Pseudomonadota</taxon>
        <taxon>Alphaproteobacteria</taxon>
        <taxon>Hyphomicrobiales</taxon>
        <taxon>Beijerinckiaceae</taxon>
        <taxon>Methylocella</taxon>
    </lineage>
</organism>
<dbReference type="AlphaFoldDB" id="A0A4U8YTP0"/>
<evidence type="ECO:0000313" key="3">
    <source>
        <dbReference type="Proteomes" id="UP000294360"/>
    </source>
</evidence>
<reference evidence="2 3" key="1">
    <citation type="submission" date="2019-03" db="EMBL/GenBank/DDBJ databases">
        <authorList>
            <person name="Kox A.R. M."/>
        </authorList>
    </citation>
    <scope>NUCLEOTIDE SEQUENCE [LARGE SCALE GENOMIC DNA]</scope>
    <source>
        <strain evidence="2">MTUNDRAET4 annotated genome</strain>
    </source>
</reference>
<gene>
    <name evidence="2" type="ORF">MTUNDRAET4_0194</name>
</gene>